<name>A0ABY5KYV3_9CELL</name>
<evidence type="ECO:0008006" key="4">
    <source>
        <dbReference type="Google" id="ProtNLM"/>
    </source>
</evidence>
<dbReference type="Proteomes" id="UP001316189">
    <property type="component" value="Chromosome"/>
</dbReference>
<feature type="transmembrane region" description="Helical" evidence="1">
    <location>
        <begin position="68"/>
        <end position="86"/>
    </location>
</feature>
<organism evidence="2 3">
    <name type="scientific">Cellulomonas chengniuliangii</name>
    <dbReference type="NCBI Taxonomy" id="2968084"/>
    <lineage>
        <taxon>Bacteria</taxon>
        <taxon>Bacillati</taxon>
        <taxon>Actinomycetota</taxon>
        <taxon>Actinomycetes</taxon>
        <taxon>Micrococcales</taxon>
        <taxon>Cellulomonadaceae</taxon>
        <taxon>Cellulomonas</taxon>
    </lineage>
</organism>
<feature type="transmembrane region" description="Helical" evidence="1">
    <location>
        <begin position="92"/>
        <end position="109"/>
    </location>
</feature>
<keyword evidence="1" id="KW-1133">Transmembrane helix</keyword>
<feature type="transmembrane region" description="Helical" evidence="1">
    <location>
        <begin position="230"/>
        <end position="249"/>
    </location>
</feature>
<proteinExistence type="predicted"/>
<feature type="transmembrane region" description="Helical" evidence="1">
    <location>
        <begin position="151"/>
        <end position="169"/>
    </location>
</feature>
<feature type="transmembrane region" description="Helical" evidence="1">
    <location>
        <begin position="33"/>
        <end position="56"/>
    </location>
</feature>
<evidence type="ECO:0000256" key="1">
    <source>
        <dbReference type="SAM" id="Phobius"/>
    </source>
</evidence>
<dbReference type="RefSeq" id="WP_227570104.1">
    <property type="nucleotide sequence ID" value="NZ_CP101988.1"/>
</dbReference>
<dbReference type="EMBL" id="CP101988">
    <property type="protein sequence ID" value="UUI75013.1"/>
    <property type="molecule type" value="Genomic_DNA"/>
</dbReference>
<gene>
    <name evidence="2" type="ORF">NP064_14710</name>
</gene>
<evidence type="ECO:0000313" key="3">
    <source>
        <dbReference type="Proteomes" id="UP001316189"/>
    </source>
</evidence>
<feature type="transmembrane region" description="Helical" evidence="1">
    <location>
        <begin position="198"/>
        <end position="218"/>
    </location>
</feature>
<evidence type="ECO:0000313" key="2">
    <source>
        <dbReference type="EMBL" id="UUI75013.1"/>
    </source>
</evidence>
<accession>A0ABY5KYV3</accession>
<keyword evidence="1" id="KW-0812">Transmembrane</keyword>
<feature type="transmembrane region" description="Helical" evidence="1">
    <location>
        <begin position="121"/>
        <end position="139"/>
    </location>
</feature>
<keyword evidence="3" id="KW-1185">Reference proteome</keyword>
<feature type="transmembrane region" description="Helical" evidence="1">
    <location>
        <begin position="174"/>
        <end position="192"/>
    </location>
</feature>
<protein>
    <recommendedName>
        <fullName evidence="4">Permease</fullName>
    </recommendedName>
</protein>
<sequence length="254" mass="24781">MQLSTRAVSTAVLAALVAVAGYLSDLTLGGVDLAGLPLTVVVGLLAVVLAFGWPVLVNLPNRPGSTAVVALGGAGAVAIVHMTVGAPPLRDLPVVFAFSILLAFINELLRGGGRERLVESVTGTVAGALVAAAAAGWVATQRTPGGEELVIAGALALAVGSAVAALPLAPWVGAGATVGSALAAGALAGLALPGFDPLAGGLLGMAVGLLVAALHQLFDRLPVLARFPAALAAIVLPVTVTGILVYVAGRVLVG</sequence>
<reference evidence="2 3" key="1">
    <citation type="submission" date="2022-07" db="EMBL/GenBank/DDBJ databases">
        <title>Novel species in genus cellulomonas.</title>
        <authorList>
            <person name="Ye L."/>
        </authorList>
    </citation>
    <scope>NUCLEOTIDE SEQUENCE [LARGE SCALE GENOMIC DNA]</scope>
    <source>
        <strain evidence="3">zg-Y338</strain>
    </source>
</reference>
<keyword evidence="1" id="KW-0472">Membrane</keyword>